<keyword evidence="1" id="KW-1133">Transmembrane helix</keyword>
<sequence length="283" mass="30705">MVIVSGIVKRTICHLGSFMSGVGLAGSGDDISKAATAMAGPGTPGALVAGATSSTEVTLKVAHETGEIASGAHVSKAKVPVHRRLDPRLVVAGTLALEVGIFITLYIVVLPYATDWHESTAILYRGEQHHVNLGWIGVHITSATFVLIIGPVQLALGFLGYGDSTPHRWLGVIYVVAEMFCIPCAFVCSMISRNGPLEAWSLFFLNVYFLATISTAMYNVKARMRISLHRENMIRNYIGALVFATFRIGRVVSGADVVDPLIFTVVHMLFAEMIIFWARRYSH</sequence>
<keyword evidence="2" id="KW-0496">Mitochondrion</keyword>
<evidence type="ECO:0000313" key="2">
    <source>
        <dbReference type="EMBL" id="SPQ94155.1"/>
    </source>
</evidence>
<name>A0A3P3Y1U2_PLABS</name>
<proteinExistence type="predicted"/>
<dbReference type="Proteomes" id="UP000290189">
    <property type="component" value="Unassembled WGS sequence"/>
</dbReference>
<feature type="transmembrane region" description="Helical" evidence="1">
    <location>
        <begin position="171"/>
        <end position="193"/>
    </location>
</feature>
<feature type="transmembrane region" description="Helical" evidence="1">
    <location>
        <begin position="199"/>
        <end position="220"/>
    </location>
</feature>
<geneLocation type="mitochondrion" evidence="2"/>
<evidence type="ECO:0000313" key="3">
    <source>
        <dbReference type="Proteomes" id="UP000290189"/>
    </source>
</evidence>
<feature type="transmembrane region" description="Helical" evidence="1">
    <location>
        <begin position="232"/>
        <end position="249"/>
    </location>
</feature>
<organism evidence="2 3">
    <name type="scientific">Plasmodiophora brassicae</name>
    <name type="common">Clubroot disease agent</name>
    <dbReference type="NCBI Taxonomy" id="37360"/>
    <lineage>
        <taxon>Eukaryota</taxon>
        <taxon>Sar</taxon>
        <taxon>Rhizaria</taxon>
        <taxon>Endomyxa</taxon>
        <taxon>Phytomyxea</taxon>
        <taxon>Plasmodiophorida</taxon>
        <taxon>Plasmodiophoridae</taxon>
        <taxon>Plasmodiophora</taxon>
    </lineage>
</organism>
<dbReference type="InterPro" id="IPR018750">
    <property type="entry name" value="DUF2306_membrane"/>
</dbReference>
<keyword evidence="1" id="KW-0812">Transmembrane</keyword>
<dbReference type="AlphaFoldDB" id="A0A3P3Y1U2"/>
<accession>A0A3P3Y1U2</accession>
<feature type="transmembrane region" description="Helical" evidence="1">
    <location>
        <begin position="261"/>
        <end position="278"/>
    </location>
</feature>
<dbReference type="EMBL" id="OVEO01000002">
    <property type="protein sequence ID" value="SPQ94155.1"/>
    <property type="molecule type" value="Genomic_DNA"/>
</dbReference>
<keyword evidence="1" id="KW-0472">Membrane</keyword>
<feature type="transmembrane region" description="Helical" evidence="1">
    <location>
        <begin position="89"/>
        <end position="113"/>
    </location>
</feature>
<protein>
    <submittedName>
        <fullName evidence="2">Uncharacterized protein</fullName>
    </submittedName>
</protein>
<gene>
    <name evidence="2" type="ORF">PLBR_LOCUS1370</name>
</gene>
<dbReference type="Pfam" id="PF10067">
    <property type="entry name" value="DUF2306"/>
    <property type="match status" value="1"/>
</dbReference>
<reference evidence="2 3" key="1">
    <citation type="submission" date="2018-03" db="EMBL/GenBank/DDBJ databases">
        <authorList>
            <person name="Fogelqvist J."/>
        </authorList>
    </citation>
    <scope>NUCLEOTIDE SEQUENCE [LARGE SCALE GENOMIC DNA]</scope>
</reference>
<feature type="transmembrane region" description="Helical" evidence="1">
    <location>
        <begin position="133"/>
        <end position="159"/>
    </location>
</feature>
<evidence type="ECO:0000256" key="1">
    <source>
        <dbReference type="SAM" id="Phobius"/>
    </source>
</evidence>